<name>A0AAE0MK26_9PEZI</name>
<dbReference type="RefSeq" id="XP_062677226.1">
    <property type="nucleotide sequence ID" value="XM_062825224.1"/>
</dbReference>
<evidence type="ECO:0000256" key="1">
    <source>
        <dbReference type="SAM" id="MobiDB-lite"/>
    </source>
</evidence>
<sequence>MCHKKTTIFACNCVLRNHRLCPHSQNLVTVIPDNTMQGNSQSNPQDSIPVSDHINQPDNANTASEGDTNKDDANTVTASQNSSAAPTITLEVSTPPPSPDGTATPLNAGASPFAPTSSPFAPMSSPLAPTSSAGATTGSSAMRSPLSVDTPSASIHPNSPSFFFTPTPAQSATGLSSADHPSFGTIFTRIPPTSNLSLPFFSHSASASAGSNNTIDGYPFPALTNGTLTPSAWIFTHLSYARQQELNPNPQDLIKSTLAETRSPAIRNPLPSGFYPRHFESAQRHIHWNDYKTEWIDCAAFFCTHFMHLPNMTAQEKEQEHSDCPEYFGDADKVVLQLGLCKECEGFHYEAASRGEGGSTTGQGQGQTHSQNHNQQPEMHRMLPRDRVRMVQGQTHQTHNQPEMHVGGQHDHKNDGHIVEARFSVVDRLWPRGRVSMGHGQTHQSHNQPPEMLLGEQQQQQHEEDDNDDRDIIDRVLSFGEDEDEDYMTPQQSRSMVDRVFGHTHTHNQPEMLMCGQQQPEHQPEDDETALTVEGRYSVVERLRRAGVLNF</sequence>
<feature type="compositionally biased region" description="Low complexity" evidence="1">
    <location>
        <begin position="366"/>
        <end position="376"/>
    </location>
</feature>
<feature type="compositionally biased region" description="Polar residues" evidence="1">
    <location>
        <begin position="74"/>
        <end position="92"/>
    </location>
</feature>
<protein>
    <submittedName>
        <fullName evidence="2">Uncharacterized protein</fullName>
    </submittedName>
</protein>
<gene>
    <name evidence="2" type="ORF">B0H65DRAFT_436129</name>
</gene>
<keyword evidence="3" id="KW-1185">Reference proteome</keyword>
<reference evidence="2" key="2">
    <citation type="submission" date="2023-06" db="EMBL/GenBank/DDBJ databases">
        <authorList>
            <consortium name="Lawrence Berkeley National Laboratory"/>
            <person name="Haridas S."/>
            <person name="Hensen N."/>
            <person name="Bonometti L."/>
            <person name="Westerberg I."/>
            <person name="Brannstrom I.O."/>
            <person name="Guillou S."/>
            <person name="Cros-Aarteil S."/>
            <person name="Calhoun S."/>
            <person name="Kuo A."/>
            <person name="Mondo S."/>
            <person name="Pangilinan J."/>
            <person name="Riley R."/>
            <person name="Labutti K."/>
            <person name="Andreopoulos B."/>
            <person name="Lipzen A."/>
            <person name="Chen C."/>
            <person name="Yanf M."/>
            <person name="Daum C."/>
            <person name="Ng V."/>
            <person name="Clum A."/>
            <person name="Steindorff A."/>
            <person name="Ohm R."/>
            <person name="Martin F."/>
            <person name="Silar P."/>
            <person name="Natvig D."/>
            <person name="Lalanne C."/>
            <person name="Gautier V."/>
            <person name="Ament-Velasquez S.L."/>
            <person name="Kruys A."/>
            <person name="Hutchinson M.I."/>
            <person name="Powell A.J."/>
            <person name="Barry K."/>
            <person name="Miller A.N."/>
            <person name="Grigoriev I.V."/>
            <person name="Debuchy R."/>
            <person name="Gladieux P."/>
            <person name="Thoren M.H."/>
            <person name="Johannesson H."/>
        </authorList>
    </citation>
    <scope>NUCLEOTIDE SEQUENCE</scope>
    <source>
        <strain evidence="2">CBS 560.94</strain>
    </source>
</reference>
<feature type="region of interest" description="Disordered" evidence="1">
    <location>
        <begin position="354"/>
        <end position="378"/>
    </location>
</feature>
<evidence type="ECO:0000313" key="2">
    <source>
        <dbReference type="EMBL" id="KAK3335060.1"/>
    </source>
</evidence>
<dbReference type="AlphaFoldDB" id="A0AAE0MK26"/>
<comment type="caution">
    <text evidence="2">The sequence shown here is derived from an EMBL/GenBank/DDBJ whole genome shotgun (WGS) entry which is preliminary data.</text>
</comment>
<evidence type="ECO:0000313" key="3">
    <source>
        <dbReference type="Proteomes" id="UP001278500"/>
    </source>
</evidence>
<dbReference type="Proteomes" id="UP001278500">
    <property type="component" value="Unassembled WGS sequence"/>
</dbReference>
<feature type="compositionally biased region" description="Gly residues" evidence="1">
    <location>
        <begin position="355"/>
        <end position="365"/>
    </location>
</feature>
<dbReference type="EMBL" id="JAUEPP010000009">
    <property type="protein sequence ID" value="KAK3335060.1"/>
    <property type="molecule type" value="Genomic_DNA"/>
</dbReference>
<accession>A0AAE0MK26</accession>
<feature type="region of interest" description="Disordered" evidence="1">
    <location>
        <begin position="33"/>
        <end position="153"/>
    </location>
</feature>
<organism evidence="2 3">
    <name type="scientific">Neurospora tetraspora</name>
    <dbReference type="NCBI Taxonomy" id="94610"/>
    <lineage>
        <taxon>Eukaryota</taxon>
        <taxon>Fungi</taxon>
        <taxon>Dikarya</taxon>
        <taxon>Ascomycota</taxon>
        <taxon>Pezizomycotina</taxon>
        <taxon>Sordariomycetes</taxon>
        <taxon>Sordariomycetidae</taxon>
        <taxon>Sordariales</taxon>
        <taxon>Sordariaceae</taxon>
        <taxon>Neurospora</taxon>
    </lineage>
</organism>
<proteinExistence type="predicted"/>
<reference evidence="2" key="1">
    <citation type="journal article" date="2023" name="Mol. Phylogenet. Evol.">
        <title>Genome-scale phylogeny and comparative genomics of the fungal order Sordariales.</title>
        <authorList>
            <person name="Hensen N."/>
            <person name="Bonometti L."/>
            <person name="Westerberg I."/>
            <person name="Brannstrom I.O."/>
            <person name="Guillou S."/>
            <person name="Cros-Aarteil S."/>
            <person name="Calhoun S."/>
            <person name="Haridas S."/>
            <person name="Kuo A."/>
            <person name="Mondo S."/>
            <person name="Pangilinan J."/>
            <person name="Riley R."/>
            <person name="LaButti K."/>
            <person name="Andreopoulos B."/>
            <person name="Lipzen A."/>
            <person name="Chen C."/>
            <person name="Yan M."/>
            <person name="Daum C."/>
            <person name="Ng V."/>
            <person name="Clum A."/>
            <person name="Steindorff A."/>
            <person name="Ohm R.A."/>
            <person name="Martin F."/>
            <person name="Silar P."/>
            <person name="Natvig D.O."/>
            <person name="Lalanne C."/>
            <person name="Gautier V."/>
            <person name="Ament-Velasquez S.L."/>
            <person name="Kruys A."/>
            <person name="Hutchinson M.I."/>
            <person name="Powell A.J."/>
            <person name="Barry K."/>
            <person name="Miller A.N."/>
            <person name="Grigoriev I.V."/>
            <person name="Debuchy R."/>
            <person name="Gladieux P."/>
            <person name="Hiltunen Thoren M."/>
            <person name="Johannesson H."/>
        </authorList>
    </citation>
    <scope>NUCLEOTIDE SEQUENCE</scope>
    <source>
        <strain evidence="2">CBS 560.94</strain>
    </source>
</reference>
<feature type="compositionally biased region" description="Polar residues" evidence="1">
    <location>
        <begin position="33"/>
        <end position="66"/>
    </location>
</feature>
<dbReference type="GeneID" id="87862378"/>
<feature type="compositionally biased region" description="Low complexity" evidence="1">
    <location>
        <begin position="108"/>
        <end position="141"/>
    </location>
</feature>